<dbReference type="Proteomes" id="UP001176940">
    <property type="component" value="Unassembled WGS sequence"/>
</dbReference>
<evidence type="ECO:0000313" key="3">
    <source>
        <dbReference type="EMBL" id="CAJ0915860.1"/>
    </source>
</evidence>
<dbReference type="InterPro" id="IPR006652">
    <property type="entry name" value="Kelch_1"/>
</dbReference>
<gene>
    <name evidence="3" type="ORF">RIMI_LOCUS122299</name>
</gene>
<name>A0ABN9KMI2_9NEOB</name>
<dbReference type="PANTHER" id="PTHR46376:SF1">
    <property type="entry name" value="LEUCINE-ZIPPER-LIKE TRANSCRIPTIONAL REGULATOR 1"/>
    <property type="match status" value="1"/>
</dbReference>
<dbReference type="InterPro" id="IPR051568">
    <property type="entry name" value="LZTR1/Attractin"/>
</dbReference>
<proteinExistence type="predicted"/>
<accession>A0ABN9KMI2</accession>
<protein>
    <submittedName>
        <fullName evidence="3">Uncharacterized protein</fullName>
    </submittedName>
</protein>
<dbReference type="InterPro" id="IPR015915">
    <property type="entry name" value="Kelch-typ_b-propeller"/>
</dbReference>
<keyword evidence="1" id="KW-0880">Kelch repeat</keyword>
<keyword evidence="2" id="KW-0677">Repeat</keyword>
<comment type="caution">
    <text evidence="3">The sequence shown here is derived from an EMBL/GenBank/DDBJ whole genome shotgun (WGS) entry which is preliminary data.</text>
</comment>
<evidence type="ECO:0000256" key="2">
    <source>
        <dbReference type="ARBA" id="ARBA00022737"/>
    </source>
</evidence>
<dbReference type="PANTHER" id="PTHR46376">
    <property type="entry name" value="LEUCINE-ZIPPER-LIKE TRANSCRIPTIONAL REGULATOR 1"/>
    <property type="match status" value="1"/>
</dbReference>
<dbReference type="EMBL" id="CAUEEQ010000103">
    <property type="protein sequence ID" value="CAJ0915860.1"/>
    <property type="molecule type" value="Genomic_DNA"/>
</dbReference>
<dbReference type="SUPFAM" id="SSF117281">
    <property type="entry name" value="Kelch motif"/>
    <property type="match status" value="1"/>
</dbReference>
<evidence type="ECO:0000256" key="1">
    <source>
        <dbReference type="ARBA" id="ARBA00022441"/>
    </source>
</evidence>
<reference evidence="3" key="1">
    <citation type="submission" date="2023-07" db="EMBL/GenBank/DDBJ databases">
        <authorList>
            <person name="Stuckert A."/>
        </authorList>
    </citation>
    <scope>NUCLEOTIDE SEQUENCE</scope>
</reference>
<organism evidence="3 4">
    <name type="scientific">Ranitomeya imitator</name>
    <name type="common">mimic poison frog</name>
    <dbReference type="NCBI Taxonomy" id="111125"/>
    <lineage>
        <taxon>Eukaryota</taxon>
        <taxon>Metazoa</taxon>
        <taxon>Chordata</taxon>
        <taxon>Craniata</taxon>
        <taxon>Vertebrata</taxon>
        <taxon>Euteleostomi</taxon>
        <taxon>Amphibia</taxon>
        <taxon>Batrachia</taxon>
        <taxon>Anura</taxon>
        <taxon>Neobatrachia</taxon>
        <taxon>Hyloidea</taxon>
        <taxon>Dendrobatidae</taxon>
        <taxon>Dendrobatinae</taxon>
        <taxon>Ranitomeya</taxon>
    </lineage>
</organism>
<keyword evidence="4" id="KW-1185">Reference proteome</keyword>
<dbReference type="Gene3D" id="2.120.10.80">
    <property type="entry name" value="Kelch-type beta propeller"/>
    <property type="match status" value="1"/>
</dbReference>
<dbReference type="Pfam" id="PF01344">
    <property type="entry name" value="Kelch_1"/>
    <property type="match status" value="1"/>
</dbReference>
<evidence type="ECO:0000313" key="4">
    <source>
        <dbReference type="Proteomes" id="UP001176940"/>
    </source>
</evidence>
<sequence>MSGIIACQEQTCVVFITDPCIHSVFYRRSKHTVVAYKDAIYVFGGDNGLNDMWTISLQDREAAAWEEIEQSGEIPPSCCNFPVAVCRDKMFVFSGQSGAKITKQPVPV</sequence>